<dbReference type="STRING" id="290052.ASU35_14830"/>
<gene>
    <name evidence="2" type="ORF">ASU35_14830</name>
</gene>
<dbReference type="InterPro" id="IPR027417">
    <property type="entry name" value="P-loop_NTPase"/>
</dbReference>
<dbReference type="OrthoDB" id="9776217at2"/>
<dbReference type="SUPFAM" id="SSF52540">
    <property type="entry name" value="P-loop containing nucleoside triphosphate hydrolases"/>
    <property type="match status" value="1"/>
</dbReference>
<dbReference type="RefSeq" id="WP_058353839.1">
    <property type="nucleotide sequence ID" value="NZ_CABMMD010000195.1"/>
</dbReference>
<evidence type="ECO:0000313" key="3">
    <source>
        <dbReference type="Proteomes" id="UP000054874"/>
    </source>
</evidence>
<dbReference type="GO" id="GO:0006260">
    <property type="term" value="P:DNA replication"/>
    <property type="evidence" value="ECO:0007669"/>
    <property type="project" value="TreeGrafter"/>
</dbReference>
<dbReference type="CDD" id="cd00009">
    <property type="entry name" value="AAA"/>
    <property type="match status" value="1"/>
</dbReference>
<proteinExistence type="predicted"/>
<evidence type="ECO:0000313" key="2">
    <source>
        <dbReference type="EMBL" id="KSV57911.1"/>
    </source>
</evidence>
<reference evidence="2 3" key="1">
    <citation type="submission" date="2015-11" db="EMBL/GenBank/DDBJ databases">
        <title>Butyribacter intestini gen. nov., sp. nov., a butyric acid-producing bacterium of the family Lachnospiraceae isolated from the human faeces.</title>
        <authorList>
            <person name="Zou Y."/>
            <person name="Xue W."/>
            <person name="Luo G."/>
            <person name="Lv M."/>
        </authorList>
    </citation>
    <scope>NUCLEOTIDE SEQUENCE [LARGE SCALE GENOMIC DNA]</scope>
    <source>
        <strain evidence="2 3">ACET-33324</strain>
    </source>
</reference>
<sequence length="262" mass="30057">MIHASTYEKLKALNCSAMADEFQSQINDSKSYNLLGFEERLGLLVDAEWNRRQANKLKNLIKRAAFSVSSACIEDIEYLPDRKIDKAQMLRFSTCQYINEGHHIILKGATGSGKTYIACALGNAACRKFKTVRYIRMPELLDELSLSKQDGTYRKVINAYCKTELLIIDEWLIRKLSTQERYDLLEIIEKRVNSPKGSMILCTQYNDEEWYGRIDPEYDEGSPIAEAIIDRITNNAYDVLIEGNVSMRKRHGLKYKMEGGIS</sequence>
<dbReference type="PANTHER" id="PTHR30050">
    <property type="entry name" value="CHROMOSOMAL REPLICATION INITIATOR PROTEIN DNAA"/>
    <property type="match status" value="1"/>
</dbReference>
<accession>A0A0V8QBJ9</accession>
<dbReference type="Proteomes" id="UP000054874">
    <property type="component" value="Unassembled WGS sequence"/>
</dbReference>
<name>A0A0V8QBJ9_9FIRM</name>
<keyword evidence="3" id="KW-1185">Reference proteome</keyword>
<evidence type="ECO:0000259" key="1">
    <source>
        <dbReference type="Pfam" id="PF01695"/>
    </source>
</evidence>
<dbReference type="PANTHER" id="PTHR30050:SF4">
    <property type="entry name" value="ATP-BINDING PROTEIN RV3427C IN INSERTION SEQUENCE-RELATED"/>
    <property type="match status" value="1"/>
</dbReference>
<dbReference type="GO" id="GO:0005524">
    <property type="term" value="F:ATP binding"/>
    <property type="evidence" value="ECO:0007669"/>
    <property type="project" value="InterPro"/>
</dbReference>
<dbReference type="AlphaFoldDB" id="A0A0V8QBJ9"/>
<comment type="caution">
    <text evidence="2">The sequence shown here is derived from an EMBL/GenBank/DDBJ whole genome shotgun (WGS) entry which is preliminary data.</text>
</comment>
<dbReference type="InterPro" id="IPR002611">
    <property type="entry name" value="IstB_ATP-bd"/>
</dbReference>
<organism evidence="2 3">
    <name type="scientific">Acetivibrio ethanolgignens</name>
    <dbReference type="NCBI Taxonomy" id="290052"/>
    <lineage>
        <taxon>Bacteria</taxon>
        <taxon>Bacillati</taxon>
        <taxon>Bacillota</taxon>
        <taxon>Clostridia</taxon>
        <taxon>Eubacteriales</taxon>
        <taxon>Oscillospiraceae</taxon>
        <taxon>Acetivibrio</taxon>
    </lineage>
</organism>
<dbReference type="Gene3D" id="3.40.50.300">
    <property type="entry name" value="P-loop containing nucleotide triphosphate hydrolases"/>
    <property type="match status" value="1"/>
</dbReference>
<dbReference type="InterPro" id="IPR028350">
    <property type="entry name" value="DNAC/IstB-like"/>
</dbReference>
<feature type="domain" description="IstB-like ATP-binding" evidence="1">
    <location>
        <begin position="9"/>
        <end position="252"/>
    </location>
</feature>
<protein>
    <submittedName>
        <fullName evidence="2">AAA family ATPase</fullName>
    </submittedName>
</protein>
<dbReference type="EMBL" id="LNAM01000195">
    <property type="protein sequence ID" value="KSV57911.1"/>
    <property type="molecule type" value="Genomic_DNA"/>
</dbReference>
<dbReference type="Pfam" id="PF01695">
    <property type="entry name" value="IstB_IS21"/>
    <property type="match status" value="1"/>
</dbReference>
<dbReference type="PIRSF" id="PIRSF003073">
    <property type="entry name" value="DNAC_TnpB_IstB"/>
    <property type="match status" value="1"/>
</dbReference>